<gene>
    <name evidence="5" type="ORF">C482_08768</name>
</gene>
<keyword evidence="1 5" id="KW-0489">Methyltransferase</keyword>
<dbReference type="Proteomes" id="UP000011693">
    <property type="component" value="Unassembled WGS sequence"/>
</dbReference>
<reference evidence="5 6" key="1">
    <citation type="journal article" date="2014" name="PLoS Genet.">
        <title>Phylogenetically driven sequencing of extremely halophilic archaea reveals strategies for static and dynamic osmo-response.</title>
        <authorList>
            <person name="Becker E.A."/>
            <person name="Seitzer P.M."/>
            <person name="Tritt A."/>
            <person name="Larsen D."/>
            <person name="Krusor M."/>
            <person name="Yao A.I."/>
            <person name="Wu D."/>
            <person name="Madern D."/>
            <person name="Eisen J.A."/>
            <person name="Darling A.E."/>
            <person name="Facciotti M.T."/>
        </authorList>
    </citation>
    <scope>NUCLEOTIDE SEQUENCE [LARGE SCALE GENOMIC DNA]</scope>
    <source>
        <strain evidence="5 6">JCM 10990</strain>
    </source>
</reference>
<comment type="caution">
    <text evidence="5">The sequence shown here is derived from an EMBL/GenBank/DDBJ whole genome shotgun (WGS) entry which is preliminary data.</text>
</comment>
<dbReference type="InterPro" id="IPR041698">
    <property type="entry name" value="Methyltransf_25"/>
</dbReference>
<organism evidence="5 6">
    <name type="scientific">Natrialba chahannaoensis JCM 10990</name>
    <dbReference type="NCBI Taxonomy" id="1227492"/>
    <lineage>
        <taxon>Archaea</taxon>
        <taxon>Methanobacteriati</taxon>
        <taxon>Methanobacteriota</taxon>
        <taxon>Stenosarchaea group</taxon>
        <taxon>Halobacteria</taxon>
        <taxon>Halobacteriales</taxon>
        <taxon>Natrialbaceae</taxon>
        <taxon>Natrialba</taxon>
    </lineage>
</organism>
<dbReference type="CDD" id="cd02440">
    <property type="entry name" value="AdoMet_MTases"/>
    <property type="match status" value="1"/>
</dbReference>
<feature type="compositionally biased region" description="Basic and acidic residues" evidence="3">
    <location>
        <begin position="1"/>
        <end position="10"/>
    </location>
</feature>
<keyword evidence="6" id="KW-1185">Reference proteome</keyword>
<evidence type="ECO:0000313" key="6">
    <source>
        <dbReference type="Proteomes" id="UP000011693"/>
    </source>
</evidence>
<dbReference type="Gene3D" id="3.40.50.150">
    <property type="entry name" value="Vaccinia Virus protein VP39"/>
    <property type="match status" value="1"/>
</dbReference>
<feature type="domain" description="Methyltransferase" evidence="4">
    <location>
        <begin position="68"/>
        <end position="163"/>
    </location>
</feature>
<evidence type="ECO:0000259" key="4">
    <source>
        <dbReference type="Pfam" id="PF13649"/>
    </source>
</evidence>
<proteinExistence type="predicted"/>
<dbReference type="GO" id="GO:0008168">
    <property type="term" value="F:methyltransferase activity"/>
    <property type="evidence" value="ECO:0007669"/>
    <property type="project" value="UniProtKB-KW"/>
</dbReference>
<dbReference type="InterPro" id="IPR029063">
    <property type="entry name" value="SAM-dependent_MTases_sf"/>
</dbReference>
<evidence type="ECO:0000313" key="5">
    <source>
        <dbReference type="EMBL" id="ELZ00701.1"/>
    </source>
</evidence>
<dbReference type="PATRIC" id="fig|1227492.4.peg.1718"/>
<dbReference type="AlphaFoldDB" id="M0APQ4"/>
<sequence>MDADSRDVRARGNGTADGSSTQRYTAHLERSQRVWDRWSDWYSMSERDFEPIRERAIDRLDLQAGDRVLDIGCGPGVNFEHIRSQIGSDGELVAVDYSPAMVANARDRIDRHGWENVAVHQADATTVDFDEPFDAAVATLSLGVMPDAHRTVENSRRLLVPGGRLAVVDVRPTPSGPLRLLNPLIWRFFRWYANWNPANDVPGSLRYTFEECDLIETAVGGTAYTMLCRRAGSDFEADHSGPEPTDQ</sequence>
<evidence type="ECO:0000256" key="1">
    <source>
        <dbReference type="ARBA" id="ARBA00022603"/>
    </source>
</evidence>
<feature type="region of interest" description="Disordered" evidence="3">
    <location>
        <begin position="1"/>
        <end position="24"/>
    </location>
</feature>
<evidence type="ECO:0000256" key="2">
    <source>
        <dbReference type="ARBA" id="ARBA00022679"/>
    </source>
</evidence>
<dbReference type="PANTHER" id="PTHR43861:SF1">
    <property type="entry name" value="TRANS-ACONITATE 2-METHYLTRANSFERASE"/>
    <property type="match status" value="1"/>
</dbReference>
<name>M0APQ4_9EURY</name>
<dbReference type="STRING" id="1227492.C482_08768"/>
<dbReference type="SUPFAM" id="SSF53335">
    <property type="entry name" value="S-adenosyl-L-methionine-dependent methyltransferases"/>
    <property type="match status" value="1"/>
</dbReference>
<dbReference type="PANTHER" id="PTHR43861">
    <property type="entry name" value="TRANS-ACONITATE 2-METHYLTRANSFERASE-RELATED"/>
    <property type="match status" value="1"/>
</dbReference>
<evidence type="ECO:0000256" key="3">
    <source>
        <dbReference type="SAM" id="MobiDB-lite"/>
    </source>
</evidence>
<accession>M0APQ4</accession>
<dbReference type="EMBL" id="AOIN01000048">
    <property type="protein sequence ID" value="ELZ00701.1"/>
    <property type="molecule type" value="Genomic_DNA"/>
</dbReference>
<dbReference type="RefSeq" id="WP_006167142.1">
    <property type="nucleotide sequence ID" value="NZ_AOIN01000048.1"/>
</dbReference>
<keyword evidence="2 5" id="KW-0808">Transferase</keyword>
<dbReference type="GO" id="GO:0032259">
    <property type="term" value="P:methylation"/>
    <property type="evidence" value="ECO:0007669"/>
    <property type="project" value="UniProtKB-KW"/>
</dbReference>
<dbReference type="OrthoDB" id="8915at2157"/>
<dbReference type="Pfam" id="PF13649">
    <property type="entry name" value="Methyltransf_25"/>
    <property type="match status" value="1"/>
</dbReference>
<protein>
    <submittedName>
        <fullName evidence="5">Type 11 methyltransferase</fullName>
    </submittedName>
</protein>